<dbReference type="InParanoid" id="A0LL30"/>
<dbReference type="KEGG" id="sfu:Sfum_2452"/>
<name>A0LL30_SYNFM</name>
<dbReference type="InterPro" id="IPR036890">
    <property type="entry name" value="HATPase_C_sf"/>
</dbReference>
<evidence type="ECO:0000256" key="1">
    <source>
        <dbReference type="ARBA" id="ARBA00022527"/>
    </source>
</evidence>
<dbReference type="STRING" id="335543.Sfum_2452"/>
<dbReference type="Proteomes" id="UP000001784">
    <property type="component" value="Chromosome"/>
</dbReference>
<dbReference type="PANTHER" id="PTHR35526">
    <property type="entry name" value="ANTI-SIGMA-F FACTOR RSBW-RELATED"/>
    <property type="match status" value="1"/>
</dbReference>
<dbReference type="InterPro" id="IPR003594">
    <property type="entry name" value="HATPase_dom"/>
</dbReference>
<dbReference type="HOGENOM" id="CLU_090336_11_1_7"/>
<dbReference type="AlphaFoldDB" id="A0LL30"/>
<gene>
    <name evidence="3" type="ordered locus">Sfum_2452</name>
</gene>
<dbReference type="InterPro" id="IPR050267">
    <property type="entry name" value="Anti-sigma-factor_SerPK"/>
</dbReference>
<evidence type="ECO:0000313" key="3">
    <source>
        <dbReference type="EMBL" id="ABK18132.1"/>
    </source>
</evidence>
<dbReference type="GO" id="GO:0004674">
    <property type="term" value="F:protein serine/threonine kinase activity"/>
    <property type="evidence" value="ECO:0007669"/>
    <property type="project" value="UniProtKB-KW"/>
</dbReference>
<evidence type="ECO:0000313" key="4">
    <source>
        <dbReference type="Proteomes" id="UP000001784"/>
    </source>
</evidence>
<keyword evidence="1 3" id="KW-0808">Transferase</keyword>
<dbReference type="SUPFAM" id="SSF55874">
    <property type="entry name" value="ATPase domain of HSP90 chaperone/DNA topoisomerase II/histidine kinase"/>
    <property type="match status" value="1"/>
</dbReference>
<sequence>MSLLQLSGPVILDIPTDPASLFLVRGVVERLAQRMDYPPEDVNRMVLAVDEACTNVIRHAYANSPDKRIVITFTAHEDRLEIGIRDFGIPADPDGFAPRDLQEVKPGGLGLHFIRSAMDEITYDIPADGGMLLRLVKYRTHREEPRK</sequence>
<accession>A0LL30</accession>
<keyword evidence="4" id="KW-1185">Reference proteome</keyword>
<organism evidence="3 4">
    <name type="scientific">Syntrophobacter fumaroxidans (strain DSM 10017 / MPOB)</name>
    <dbReference type="NCBI Taxonomy" id="335543"/>
    <lineage>
        <taxon>Bacteria</taxon>
        <taxon>Pseudomonadati</taxon>
        <taxon>Thermodesulfobacteriota</taxon>
        <taxon>Syntrophobacteria</taxon>
        <taxon>Syntrophobacterales</taxon>
        <taxon>Syntrophobacteraceae</taxon>
        <taxon>Syntrophobacter</taxon>
    </lineage>
</organism>
<proteinExistence type="predicted"/>
<keyword evidence="1 3" id="KW-0418">Kinase</keyword>
<dbReference type="eggNOG" id="COG2172">
    <property type="taxonomic scope" value="Bacteria"/>
</dbReference>
<dbReference type="EMBL" id="CP000478">
    <property type="protein sequence ID" value="ABK18132.1"/>
    <property type="molecule type" value="Genomic_DNA"/>
</dbReference>
<dbReference type="PANTHER" id="PTHR35526:SF3">
    <property type="entry name" value="ANTI-SIGMA-F FACTOR RSBW"/>
    <property type="match status" value="1"/>
</dbReference>
<protein>
    <submittedName>
        <fullName evidence="3">Putative anti-sigma regulatory factor, serine/threonine protein kinase</fullName>
    </submittedName>
</protein>
<dbReference type="CDD" id="cd16936">
    <property type="entry name" value="HATPase_RsbW-like"/>
    <property type="match status" value="1"/>
</dbReference>
<dbReference type="Gene3D" id="3.30.565.10">
    <property type="entry name" value="Histidine kinase-like ATPase, C-terminal domain"/>
    <property type="match status" value="1"/>
</dbReference>
<dbReference type="Pfam" id="PF13581">
    <property type="entry name" value="HATPase_c_2"/>
    <property type="match status" value="1"/>
</dbReference>
<feature type="domain" description="Histidine kinase/HSP90-like ATPase" evidence="2">
    <location>
        <begin position="14"/>
        <end position="137"/>
    </location>
</feature>
<evidence type="ECO:0000259" key="2">
    <source>
        <dbReference type="Pfam" id="PF13581"/>
    </source>
</evidence>
<dbReference type="RefSeq" id="WP_011699300.1">
    <property type="nucleotide sequence ID" value="NC_008554.1"/>
</dbReference>
<keyword evidence="1 3" id="KW-0723">Serine/threonine-protein kinase</keyword>
<reference evidence="3 4" key="1">
    <citation type="submission" date="2006-10" db="EMBL/GenBank/DDBJ databases">
        <title>Complete sequence of Syntrophobacter fumaroxidans MPOB.</title>
        <authorList>
            <consortium name="US DOE Joint Genome Institute"/>
            <person name="Copeland A."/>
            <person name="Lucas S."/>
            <person name="Lapidus A."/>
            <person name="Barry K."/>
            <person name="Detter J.C."/>
            <person name="Glavina del Rio T."/>
            <person name="Hammon N."/>
            <person name="Israni S."/>
            <person name="Pitluck S."/>
            <person name="Goltsman E.G."/>
            <person name="Martinez M."/>
            <person name="Schmutz J."/>
            <person name="Larimer F."/>
            <person name="Land M."/>
            <person name="Hauser L."/>
            <person name="Kyrpides N."/>
            <person name="Kim E."/>
            <person name="Boone D.R."/>
            <person name="Brockman F."/>
            <person name="Culley D."/>
            <person name="Ferry J."/>
            <person name="Gunsalus R."/>
            <person name="McInerney M.J."/>
            <person name="Morrison M."/>
            <person name="Plugge C."/>
            <person name="Rohlin L."/>
            <person name="Scholten J."/>
            <person name="Sieber J."/>
            <person name="Stams A.J.M."/>
            <person name="Worm P."/>
            <person name="Henstra A.M."/>
            <person name="Richardson P."/>
        </authorList>
    </citation>
    <scope>NUCLEOTIDE SEQUENCE [LARGE SCALE GENOMIC DNA]</scope>
    <source>
        <strain evidence="4">DSM 10017 / MPOB</strain>
    </source>
</reference>